<evidence type="ECO:0008006" key="3">
    <source>
        <dbReference type="Google" id="ProtNLM"/>
    </source>
</evidence>
<dbReference type="RefSeq" id="WP_221032624.1">
    <property type="nucleotide sequence ID" value="NZ_CP139781.1"/>
</dbReference>
<reference evidence="1 2" key="1">
    <citation type="submission" date="2023-12" db="EMBL/GenBank/DDBJ databases">
        <title>Description of an unclassified Opitutus bacterium of Verrucomicrobiota.</title>
        <authorList>
            <person name="Zhang D.-F."/>
        </authorList>
    </citation>
    <scope>NUCLEOTIDE SEQUENCE [LARGE SCALE GENOMIC DNA]</scope>
    <source>
        <strain evidence="1 2">WL0086</strain>
    </source>
</reference>
<organism evidence="1 2">
    <name type="scientific">Actomonas aquatica</name>
    <dbReference type="NCBI Taxonomy" id="2866162"/>
    <lineage>
        <taxon>Bacteria</taxon>
        <taxon>Pseudomonadati</taxon>
        <taxon>Verrucomicrobiota</taxon>
        <taxon>Opitutia</taxon>
        <taxon>Opitutales</taxon>
        <taxon>Opitutaceae</taxon>
        <taxon>Actomonas</taxon>
    </lineage>
</organism>
<protein>
    <recommendedName>
        <fullName evidence="3">DUF4440 domain-containing protein</fullName>
    </recommendedName>
</protein>
<dbReference type="Proteomes" id="UP000738431">
    <property type="component" value="Chromosome"/>
</dbReference>
<evidence type="ECO:0000313" key="1">
    <source>
        <dbReference type="EMBL" id="WRQ85805.1"/>
    </source>
</evidence>
<proteinExistence type="predicted"/>
<evidence type="ECO:0000313" key="2">
    <source>
        <dbReference type="Proteomes" id="UP000738431"/>
    </source>
</evidence>
<sequence>MSSAESQRQPEPSSPPPRIDFAWDETHQVFIATWHGSMDDATLIESFERYYSAPDYDPACLELADLRAITGNRLTTEGIRRMAFLAKRFGRCGPTAIVTTDDLSFGLGRMYNVFGPDSAERFQIFRAVPPALEWLGLPPDALPQLRRSSAA</sequence>
<gene>
    <name evidence="1" type="ORF">K1X11_013415</name>
</gene>
<name>A0ABZ1C365_9BACT</name>
<accession>A0ABZ1C365</accession>
<dbReference type="EMBL" id="CP139781">
    <property type="protein sequence ID" value="WRQ85805.1"/>
    <property type="molecule type" value="Genomic_DNA"/>
</dbReference>
<keyword evidence="2" id="KW-1185">Reference proteome</keyword>